<evidence type="ECO:0000313" key="2">
    <source>
        <dbReference type="Proteomes" id="UP000679779"/>
    </source>
</evidence>
<evidence type="ECO:0000313" key="1">
    <source>
        <dbReference type="EMBL" id="GIO34017.1"/>
    </source>
</evidence>
<protein>
    <submittedName>
        <fullName evidence="1">Sulfur carrier protein ThiS</fullName>
    </submittedName>
</protein>
<name>A0A920CER8_9BACL</name>
<dbReference type="Gene3D" id="3.10.20.30">
    <property type="match status" value="1"/>
</dbReference>
<dbReference type="Pfam" id="PF02597">
    <property type="entry name" value="ThiS"/>
    <property type="match status" value="1"/>
</dbReference>
<gene>
    <name evidence="1" type="ORF">J2TS6_51580</name>
</gene>
<dbReference type="SUPFAM" id="SSF54285">
    <property type="entry name" value="MoaD/ThiS"/>
    <property type="match status" value="1"/>
</dbReference>
<reference evidence="1" key="1">
    <citation type="submission" date="2021-03" db="EMBL/GenBank/DDBJ databases">
        <title>Antimicrobial resistance genes in bacteria isolated from Japanese honey, and their potential for conferring macrolide and lincosamide resistance in the American foulbrood pathogen Paenibacillus larvae.</title>
        <authorList>
            <person name="Okamoto M."/>
            <person name="Kumagai M."/>
            <person name="Kanamori H."/>
            <person name="Takamatsu D."/>
        </authorList>
    </citation>
    <scope>NUCLEOTIDE SEQUENCE</scope>
    <source>
        <strain evidence="1">J2TS6</strain>
    </source>
</reference>
<organism evidence="1 2">
    <name type="scientific">Paenibacillus albilobatus</name>
    <dbReference type="NCBI Taxonomy" id="2716884"/>
    <lineage>
        <taxon>Bacteria</taxon>
        <taxon>Bacillati</taxon>
        <taxon>Bacillota</taxon>
        <taxon>Bacilli</taxon>
        <taxon>Bacillales</taxon>
        <taxon>Paenibacillaceae</taxon>
        <taxon>Paenibacillus</taxon>
    </lineage>
</organism>
<dbReference type="RefSeq" id="WP_373309275.1">
    <property type="nucleotide sequence ID" value="NZ_BORQ01000008.1"/>
</dbReference>
<proteinExistence type="predicted"/>
<dbReference type="InterPro" id="IPR003749">
    <property type="entry name" value="ThiS/MoaD-like"/>
</dbReference>
<sequence>MLDLIINGNNVQVPESVTTVARLLTHFDLDRQVVVVEINGNILEKNEHKDTDVRNGDRVELVHFVGGG</sequence>
<comment type="caution">
    <text evidence="1">The sequence shown here is derived from an EMBL/GenBank/DDBJ whole genome shotgun (WGS) entry which is preliminary data.</text>
</comment>
<dbReference type="NCBIfam" id="TIGR01683">
    <property type="entry name" value="thiS"/>
    <property type="match status" value="1"/>
</dbReference>
<dbReference type="AlphaFoldDB" id="A0A920CER8"/>
<keyword evidence="2" id="KW-1185">Reference proteome</keyword>
<dbReference type="PANTHER" id="PTHR34472:SF1">
    <property type="entry name" value="SULFUR CARRIER PROTEIN THIS"/>
    <property type="match status" value="1"/>
</dbReference>
<dbReference type="Proteomes" id="UP000679779">
    <property type="component" value="Unassembled WGS sequence"/>
</dbReference>
<dbReference type="InterPro" id="IPR012675">
    <property type="entry name" value="Beta-grasp_dom_sf"/>
</dbReference>
<dbReference type="InterPro" id="IPR016155">
    <property type="entry name" value="Mopterin_synth/thiamin_S_b"/>
</dbReference>
<dbReference type="EMBL" id="BORQ01000008">
    <property type="protein sequence ID" value="GIO34017.1"/>
    <property type="molecule type" value="Genomic_DNA"/>
</dbReference>
<dbReference type="InterPro" id="IPR010035">
    <property type="entry name" value="Thi_S"/>
</dbReference>
<dbReference type="PANTHER" id="PTHR34472">
    <property type="entry name" value="SULFUR CARRIER PROTEIN THIS"/>
    <property type="match status" value="1"/>
</dbReference>
<accession>A0A920CER8</accession>
<dbReference type="CDD" id="cd00565">
    <property type="entry name" value="Ubl_ThiS"/>
    <property type="match status" value="1"/>
</dbReference>